<protein>
    <submittedName>
        <fullName evidence="4">Putative serine protease</fullName>
    </submittedName>
</protein>
<keyword evidence="2" id="KW-0732">Signal</keyword>
<dbReference type="SUPFAM" id="SSF50494">
    <property type="entry name" value="Trypsin-like serine proteases"/>
    <property type="match status" value="1"/>
</dbReference>
<dbReference type="PANTHER" id="PTHR24252">
    <property type="entry name" value="ACROSIN-RELATED"/>
    <property type="match status" value="1"/>
</dbReference>
<dbReference type="EMBL" id="GADI01002933">
    <property type="protein sequence ID" value="JAA70875.1"/>
    <property type="molecule type" value="mRNA"/>
</dbReference>
<accession>A0A0K8RIB5</accession>
<feature type="signal peptide" evidence="2">
    <location>
        <begin position="1"/>
        <end position="18"/>
    </location>
</feature>
<keyword evidence="4" id="KW-0645">Protease</keyword>
<proteinExistence type="evidence at transcript level"/>
<evidence type="ECO:0000313" key="4">
    <source>
        <dbReference type="EMBL" id="JAA70875.1"/>
    </source>
</evidence>
<dbReference type="GO" id="GO:0004252">
    <property type="term" value="F:serine-type endopeptidase activity"/>
    <property type="evidence" value="ECO:0007669"/>
    <property type="project" value="InterPro"/>
</dbReference>
<keyword evidence="4" id="KW-0378">Hydrolase</keyword>
<sequence length="123" mass="13615">MKIALVLTCVLAVGEIHCTGWPDPDCGRNVVRSLPRYIVGGWRAEIGDFPWQVLVAVRRFNMDKIVLCGGSIITPGTVLTAAHCLRRIILEDSYVVAGLLSLRKRGPYTQKTKCVESNRTHVP</sequence>
<keyword evidence="1" id="KW-1015">Disulfide bond</keyword>
<name>A0A0K8RIB5_IXORI</name>
<dbReference type="InterPro" id="IPR018114">
    <property type="entry name" value="TRYPSIN_HIS"/>
</dbReference>
<dbReference type="AlphaFoldDB" id="A0A0K8RIB5"/>
<feature type="domain" description="Peptidase S1" evidence="3">
    <location>
        <begin position="38"/>
        <end position="105"/>
    </location>
</feature>
<organism evidence="4">
    <name type="scientific">Ixodes ricinus</name>
    <name type="common">Common tick</name>
    <name type="synonym">Acarus ricinus</name>
    <dbReference type="NCBI Taxonomy" id="34613"/>
    <lineage>
        <taxon>Eukaryota</taxon>
        <taxon>Metazoa</taxon>
        <taxon>Ecdysozoa</taxon>
        <taxon>Arthropoda</taxon>
        <taxon>Chelicerata</taxon>
        <taxon>Arachnida</taxon>
        <taxon>Acari</taxon>
        <taxon>Parasitiformes</taxon>
        <taxon>Ixodida</taxon>
        <taxon>Ixodoidea</taxon>
        <taxon>Ixodidae</taxon>
        <taxon>Ixodinae</taxon>
        <taxon>Ixodes</taxon>
    </lineage>
</organism>
<dbReference type="Gene3D" id="2.40.10.10">
    <property type="entry name" value="Trypsin-like serine proteases"/>
    <property type="match status" value="2"/>
</dbReference>
<reference evidence="4" key="1">
    <citation type="submission" date="2012-12" db="EMBL/GenBank/DDBJ databases">
        <title>Identification and characterization of a phenylalanine ammonia-lyase gene family in Isatis indigotica Fort.</title>
        <authorList>
            <person name="Liu Q."/>
            <person name="Chen J."/>
            <person name="Zhou X."/>
            <person name="Di P."/>
            <person name="Xiao Y."/>
            <person name="Xuan H."/>
            <person name="Zhang L."/>
            <person name="Chen W."/>
        </authorList>
    </citation>
    <scope>NUCLEOTIDE SEQUENCE</scope>
    <source>
        <tissue evidence="4">Salivary gland</tissue>
    </source>
</reference>
<dbReference type="PROSITE" id="PS00134">
    <property type="entry name" value="TRYPSIN_HIS"/>
    <property type="match status" value="1"/>
</dbReference>
<evidence type="ECO:0000256" key="1">
    <source>
        <dbReference type="ARBA" id="ARBA00023157"/>
    </source>
</evidence>
<dbReference type="InterPro" id="IPR009003">
    <property type="entry name" value="Peptidase_S1_PA"/>
</dbReference>
<dbReference type="InterPro" id="IPR001254">
    <property type="entry name" value="Trypsin_dom"/>
</dbReference>
<dbReference type="Pfam" id="PF00089">
    <property type="entry name" value="Trypsin"/>
    <property type="match status" value="1"/>
</dbReference>
<dbReference type="GO" id="GO:0006508">
    <property type="term" value="P:proteolysis"/>
    <property type="evidence" value="ECO:0007669"/>
    <property type="project" value="UniProtKB-KW"/>
</dbReference>
<feature type="chain" id="PRO_5005517776" evidence="2">
    <location>
        <begin position="19"/>
        <end position="123"/>
    </location>
</feature>
<dbReference type="PANTHER" id="PTHR24252:SF7">
    <property type="entry name" value="HYALIN"/>
    <property type="match status" value="1"/>
</dbReference>
<evidence type="ECO:0000256" key="2">
    <source>
        <dbReference type="SAM" id="SignalP"/>
    </source>
</evidence>
<evidence type="ECO:0000259" key="3">
    <source>
        <dbReference type="Pfam" id="PF00089"/>
    </source>
</evidence>
<dbReference type="InterPro" id="IPR043504">
    <property type="entry name" value="Peptidase_S1_PA_chymotrypsin"/>
</dbReference>